<dbReference type="SUPFAM" id="SSF51126">
    <property type="entry name" value="Pectin lyase-like"/>
    <property type="match status" value="1"/>
</dbReference>
<evidence type="ECO:0000313" key="2">
    <source>
        <dbReference type="Proteomes" id="UP000718451"/>
    </source>
</evidence>
<reference evidence="1 2" key="1">
    <citation type="submission" date="2020-04" db="EMBL/GenBank/DDBJ databases">
        <authorList>
            <person name="Yoon J."/>
        </authorList>
    </citation>
    <scope>NUCLEOTIDE SEQUENCE [LARGE SCALE GENOMIC DNA]</scope>
    <source>
        <strain evidence="1 2">DJ-13</strain>
    </source>
</reference>
<gene>
    <name evidence="1" type="ORF">HCU67_08720</name>
</gene>
<dbReference type="Gene3D" id="2.160.20.10">
    <property type="entry name" value="Single-stranded right-handed beta-helix, Pectin lyase-like"/>
    <property type="match status" value="1"/>
</dbReference>
<evidence type="ECO:0000313" key="1">
    <source>
        <dbReference type="EMBL" id="NKI32022.1"/>
    </source>
</evidence>
<dbReference type="RefSeq" id="WP_168552248.1">
    <property type="nucleotide sequence ID" value="NZ_JAAWWL010000002.1"/>
</dbReference>
<evidence type="ECO:0008006" key="3">
    <source>
        <dbReference type="Google" id="ProtNLM"/>
    </source>
</evidence>
<dbReference type="Proteomes" id="UP000718451">
    <property type="component" value="Unassembled WGS sequence"/>
</dbReference>
<keyword evidence="2" id="KW-1185">Reference proteome</keyword>
<proteinExistence type="predicted"/>
<dbReference type="InterPro" id="IPR012334">
    <property type="entry name" value="Pectin_lyas_fold"/>
</dbReference>
<protein>
    <recommendedName>
        <fullName evidence="3">Pectate lyase superfamily protein domain-containing protein</fullName>
    </recommendedName>
</protein>
<comment type="caution">
    <text evidence="1">The sequence shown here is derived from an EMBL/GenBank/DDBJ whole genome shotgun (WGS) entry which is preliminary data.</text>
</comment>
<accession>A0ABX1GTH5</accession>
<organism evidence="1 2">
    <name type="scientific">Croceivirga thetidis</name>
    <dbReference type="NCBI Taxonomy" id="2721623"/>
    <lineage>
        <taxon>Bacteria</taxon>
        <taxon>Pseudomonadati</taxon>
        <taxon>Bacteroidota</taxon>
        <taxon>Flavobacteriia</taxon>
        <taxon>Flavobacteriales</taxon>
        <taxon>Flavobacteriaceae</taxon>
        <taxon>Croceivirga</taxon>
    </lineage>
</organism>
<sequence length="406" mass="45263">MQETKDTLSCEIAIQNMMLRHVDISKYKNLKKINLAHFGVVGNGKVDDTEALQRALDSGKELYADEGSTFLISKLLVIDNQGDQSIHWNNSTIITNSYLEQAFHIKKESGLLEMSNLTIEGNYLIGIGFWIHSVVNFSNVDVRELSSRGMAAYAFRYEVTEHPNSHGDATFDNCDCKDIDTASNGIIGDSKGASRCLIFRYGYSGPSTKISWTNSVFDGAWGDDGDLVHFEQMVSDINDSKFVFENMELKNFSRRAVKGLTGGVQFRNTRFKSPSSNNKKLSSAIESAGLVAMGNMIQNEAAKGVKFIGCTFDNSEGYEGRLIINRQDNLEIKNCTFIRTDIAFYQDLIGDILICKNRFDGRSRIYEYGFESDEPYFGVIKIGGNKGLNGLIDLELGKIESIECAQ</sequence>
<dbReference type="EMBL" id="JAAWWL010000002">
    <property type="protein sequence ID" value="NKI32022.1"/>
    <property type="molecule type" value="Genomic_DNA"/>
</dbReference>
<name>A0ABX1GTH5_9FLAO</name>
<dbReference type="InterPro" id="IPR011050">
    <property type="entry name" value="Pectin_lyase_fold/virulence"/>
</dbReference>